<dbReference type="KEGG" id="hfl:PUV54_09170"/>
<evidence type="ECO:0000256" key="2">
    <source>
        <dbReference type="SAM" id="Phobius"/>
    </source>
</evidence>
<dbReference type="SUPFAM" id="SSF51905">
    <property type="entry name" value="FAD/NAD(P)-binding domain"/>
    <property type="match status" value="1"/>
</dbReference>
<dbReference type="PANTHER" id="PTHR13847">
    <property type="entry name" value="SARCOSINE DEHYDROGENASE-RELATED"/>
    <property type="match status" value="1"/>
</dbReference>
<dbReference type="InterPro" id="IPR036188">
    <property type="entry name" value="FAD/NAD-bd_sf"/>
</dbReference>
<feature type="transmembrane region" description="Helical" evidence="2">
    <location>
        <begin position="7"/>
        <end position="27"/>
    </location>
</feature>
<proteinExistence type="predicted"/>
<evidence type="ECO:0000259" key="3">
    <source>
        <dbReference type="Pfam" id="PF01266"/>
    </source>
</evidence>
<dbReference type="GO" id="GO:0005737">
    <property type="term" value="C:cytoplasm"/>
    <property type="evidence" value="ECO:0007669"/>
    <property type="project" value="TreeGrafter"/>
</dbReference>
<dbReference type="SUPFAM" id="SSF54373">
    <property type="entry name" value="FAD-linked reductases, C-terminal domain"/>
    <property type="match status" value="1"/>
</dbReference>
<dbReference type="Gene3D" id="3.30.9.10">
    <property type="entry name" value="D-Amino Acid Oxidase, subunit A, domain 2"/>
    <property type="match status" value="1"/>
</dbReference>
<dbReference type="Pfam" id="PF01266">
    <property type="entry name" value="DAO"/>
    <property type="match status" value="1"/>
</dbReference>
<reference evidence="4" key="1">
    <citation type="submission" date="2023-02" db="EMBL/GenBank/DDBJ databases">
        <title>Genome sequence of Hyphococcus flavus.</title>
        <authorList>
            <person name="Rong J.-C."/>
            <person name="Zhao Q."/>
            <person name="Yi M."/>
            <person name="Wu J.-Y."/>
        </authorList>
    </citation>
    <scope>NUCLEOTIDE SEQUENCE</scope>
    <source>
        <strain evidence="4">MCCC 1K03223</strain>
    </source>
</reference>
<dbReference type="RefSeq" id="WP_274491922.1">
    <property type="nucleotide sequence ID" value="NZ_CP118166.1"/>
</dbReference>
<accession>A0AAE9Z9W2</accession>
<dbReference type="AlphaFoldDB" id="A0AAE9Z9W2"/>
<keyword evidence="2" id="KW-0812">Transmembrane</keyword>
<dbReference type="PANTHER" id="PTHR13847:SF289">
    <property type="entry name" value="GLYCINE OXIDASE"/>
    <property type="match status" value="1"/>
</dbReference>
<evidence type="ECO:0000256" key="1">
    <source>
        <dbReference type="ARBA" id="ARBA00023002"/>
    </source>
</evidence>
<name>A0AAE9Z9W2_9PROT</name>
<organism evidence="4 5">
    <name type="scientific">Hyphococcus flavus</name>
    <dbReference type="NCBI Taxonomy" id="1866326"/>
    <lineage>
        <taxon>Bacteria</taxon>
        <taxon>Pseudomonadati</taxon>
        <taxon>Pseudomonadota</taxon>
        <taxon>Alphaproteobacteria</taxon>
        <taxon>Parvularculales</taxon>
        <taxon>Parvularculaceae</taxon>
        <taxon>Hyphococcus</taxon>
    </lineage>
</organism>
<gene>
    <name evidence="4" type="ORF">PUV54_09170</name>
</gene>
<keyword evidence="1" id="KW-0560">Oxidoreductase</keyword>
<feature type="domain" description="FAD dependent oxidoreductase" evidence="3">
    <location>
        <begin position="10"/>
        <end position="401"/>
    </location>
</feature>
<protein>
    <submittedName>
        <fullName evidence="4">FAD-dependent oxidoreductase</fullName>
    </submittedName>
</protein>
<dbReference type="InterPro" id="IPR006076">
    <property type="entry name" value="FAD-dep_OxRdtase"/>
</dbReference>
<sequence>MSQQYTGGSVIVIGAGIIGIACAHYLAAEGRQVTVIDKGSVADGCSYGNCGHILPSHVLPLNSPDAIKNGVLSFFNASAPFRIKPQLKLSFVNWMLQFARYCSQQKILKSAARLKSILDSSFQEFESLLDGGVVDCEWNKCGTLYVYHSQKAFESFEKKNDLLTREFGVSAKKISGNDLANFEPSLKSGLAGGYFYEQDAVVHPSRLATVWARQLQNDGVEFIENCEVTSLEKQGNRIKSVITSKGVFKADEVVLSAGAYSPSLAKEFECAIPVLPGKGYSLTIARPGICPKMSMVAPENNVAITPFEDGLRLGSMMEFVGFNAELPAFRMRQLEECGTTYLHMDKPVIYQEEWFGWRPMTWDSLPIIGRAPNLSNALIATGHCMMGLMLAPATGRLVAEMIGERPTHIPSAPFSPARFN</sequence>
<evidence type="ECO:0000313" key="5">
    <source>
        <dbReference type="Proteomes" id="UP001214043"/>
    </source>
</evidence>
<keyword evidence="5" id="KW-1185">Reference proteome</keyword>
<keyword evidence="2" id="KW-0472">Membrane</keyword>
<dbReference type="EMBL" id="CP118166">
    <property type="protein sequence ID" value="WDI30128.1"/>
    <property type="molecule type" value="Genomic_DNA"/>
</dbReference>
<dbReference type="Proteomes" id="UP001214043">
    <property type="component" value="Chromosome"/>
</dbReference>
<evidence type="ECO:0000313" key="4">
    <source>
        <dbReference type="EMBL" id="WDI30128.1"/>
    </source>
</evidence>
<dbReference type="Gene3D" id="3.50.50.60">
    <property type="entry name" value="FAD/NAD(P)-binding domain"/>
    <property type="match status" value="2"/>
</dbReference>
<dbReference type="GO" id="GO:0016491">
    <property type="term" value="F:oxidoreductase activity"/>
    <property type="evidence" value="ECO:0007669"/>
    <property type="project" value="UniProtKB-KW"/>
</dbReference>
<keyword evidence="2" id="KW-1133">Transmembrane helix</keyword>